<keyword evidence="1" id="KW-1133">Transmembrane helix</keyword>
<comment type="caution">
    <text evidence="2">The sequence shown here is derived from an EMBL/GenBank/DDBJ whole genome shotgun (WGS) entry which is preliminary data.</text>
</comment>
<dbReference type="EMBL" id="CAHS01000013">
    <property type="protein sequence ID" value="CCG86383.1"/>
    <property type="molecule type" value="Genomic_DNA"/>
</dbReference>
<evidence type="ECO:0000313" key="2">
    <source>
        <dbReference type="EMBL" id="CCG86383.1"/>
    </source>
</evidence>
<evidence type="ECO:0000256" key="1">
    <source>
        <dbReference type="SAM" id="Phobius"/>
    </source>
</evidence>
<keyword evidence="1" id="KW-0812">Transmembrane</keyword>
<organism evidence="2 3">
    <name type="scientific">Erwinia piriflorinigrans CFBP 5888</name>
    <dbReference type="NCBI Taxonomy" id="1161919"/>
    <lineage>
        <taxon>Bacteria</taxon>
        <taxon>Pseudomonadati</taxon>
        <taxon>Pseudomonadota</taxon>
        <taxon>Gammaproteobacteria</taxon>
        <taxon>Enterobacterales</taxon>
        <taxon>Erwiniaceae</taxon>
        <taxon>Erwinia</taxon>
    </lineage>
</organism>
<reference evidence="2 3" key="1">
    <citation type="journal article" date="2013" name="Syst. Appl. Microbiol.">
        <title>Phylogenetic position and virulence apparatus of the pear flower necrosis pathogen Erwinia piriflorinigrans CFBP 5888T as assessed by comparative genomics.</title>
        <authorList>
            <person name="Smits T.H."/>
            <person name="Rezzonico F."/>
            <person name="Lopez M.M."/>
            <person name="Blom J."/>
            <person name="Goesmann A."/>
            <person name="Frey J.E."/>
            <person name="Duffy B."/>
        </authorList>
    </citation>
    <scope>NUCLEOTIDE SEQUENCE [LARGE SCALE GENOMIC DNA]</scope>
    <source>
        <strain evidence="3">CFBP5888</strain>
    </source>
</reference>
<dbReference type="AlphaFoldDB" id="V5Z513"/>
<keyword evidence="1" id="KW-0472">Membrane</keyword>
<gene>
    <name evidence="2" type="ORF">EPIR_1018</name>
</gene>
<evidence type="ECO:0000313" key="3">
    <source>
        <dbReference type="Proteomes" id="UP000018217"/>
    </source>
</evidence>
<dbReference type="Proteomes" id="UP000018217">
    <property type="component" value="Unassembled WGS sequence"/>
</dbReference>
<keyword evidence="3" id="KW-1185">Reference proteome</keyword>
<protein>
    <submittedName>
        <fullName evidence="2">Uncharacterized protein</fullName>
    </submittedName>
</protein>
<feature type="transmembrane region" description="Helical" evidence="1">
    <location>
        <begin position="12"/>
        <end position="29"/>
    </location>
</feature>
<sequence>MLANIIRKNALVMLKIFIFKHIMLLLIGGS</sequence>
<accession>V5Z513</accession>
<name>V5Z513_9GAMM</name>
<proteinExistence type="predicted"/>